<dbReference type="AlphaFoldDB" id="H1CYD7"/>
<name>H1CYD7_9FIRM</name>
<dbReference type="EMBL" id="ADLT01000011">
    <property type="protein sequence ID" value="EHO63700.1"/>
    <property type="molecule type" value="Genomic_DNA"/>
</dbReference>
<accession>H1CYD7</accession>
<comment type="caution">
    <text evidence="2">The sequence shown here is derived from an EMBL/GenBank/DDBJ whole genome shotgun (WGS) entry which is preliminary data.</text>
</comment>
<keyword evidence="3" id="KW-1185">Reference proteome</keyword>
<feature type="transmembrane region" description="Helical" evidence="1">
    <location>
        <begin position="88"/>
        <end position="107"/>
    </location>
</feature>
<keyword evidence="1" id="KW-1133">Transmembrane helix</keyword>
<feature type="transmembrane region" description="Helical" evidence="1">
    <location>
        <begin position="62"/>
        <end position="82"/>
    </location>
</feature>
<dbReference type="RefSeq" id="WP_008858881.1">
    <property type="nucleotide sequence ID" value="NZ_JH591187.1"/>
</dbReference>
<keyword evidence="1" id="KW-0472">Membrane</keyword>
<keyword evidence="1" id="KW-0812">Transmembrane</keyword>
<evidence type="ECO:0000256" key="1">
    <source>
        <dbReference type="SAM" id="Phobius"/>
    </source>
</evidence>
<dbReference type="HOGENOM" id="CLU_2245649_0_0_9"/>
<dbReference type="OrthoDB" id="1634642at2"/>
<reference evidence="2 3" key="1">
    <citation type="submission" date="2011-11" db="EMBL/GenBank/DDBJ databases">
        <title>The Genome Sequence of Dialister succinatiphilus YIT 11850.</title>
        <authorList>
            <consortium name="The Broad Institute Genome Sequencing Platform"/>
            <person name="Earl A."/>
            <person name="Ward D."/>
            <person name="Feldgarden M."/>
            <person name="Gevers D."/>
            <person name="Morotomi M."/>
            <person name="Young S.K."/>
            <person name="Zeng Q."/>
            <person name="Gargeya S."/>
            <person name="Fitzgerald M."/>
            <person name="Haas B."/>
            <person name="Abouelleil A."/>
            <person name="Alvarado L."/>
            <person name="Arachchi H.M."/>
            <person name="Berlin A."/>
            <person name="Brown A."/>
            <person name="Chapman S.B."/>
            <person name="Dunbar C."/>
            <person name="Gearin G."/>
            <person name="Goldberg J."/>
            <person name="Griggs A."/>
            <person name="Gujja S."/>
            <person name="Heiman D."/>
            <person name="Howarth C."/>
            <person name="Lui A."/>
            <person name="MacDonald P.J.P."/>
            <person name="Montmayeur A."/>
            <person name="Murphy C."/>
            <person name="Neiman D."/>
            <person name="Pearson M."/>
            <person name="Priest M."/>
            <person name="Roberts A."/>
            <person name="Saif S."/>
            <person name="Shea T."/>
            <person name="Sisk P."/>
            <person name="Stolte C."/>
            <person name="Sykes S."/>
            <person name="Wortman J."/>
            <person name="Nusbaum C."/>
            <person name="Birren B."/>
        </authorList>
    </citation>
    <scope>NUCLEOTIDE SEQUENCE [LARGE SCALE GENOMIC DNA]</scope>
    <source>
        <strain evidence="2 3">YIT 11850</strain>
    </source>
</reference>
<dbReference type="STRING" id="742743.HMPREF9453_00375"/>
<evidence type="ECO:0000313" key="2">
    <source>
        <dbReference type="EMBL" id="EHO63700.1"/>
    </source>
</evidence>
<organism evidence="2 3">
    <name type="scientific">Dialister succinatiphilus YIT 11850</name>
    <dbReference type="NCBI Taxonomy" id="742743"/>
    <lineage>
        <taxon>Bacteria</taxon>
        <taxon>Bacillati</taxon>
        <taxon>Bacillota</taxon>
        <taxon>Negativicutes</taxon>
        <taxon>Veillonellales</taxon>
        <taxon>Veillonellaceae</taxon>
        <taxon>Dialister</taxon>
    </lineage>
</organism>
<sequence length="112" mass="12611">MNDTDKTKEDTGVHEEPRVMSRDDVHDYEGLTLNEDGKEEKQEEEYGYTIHIRRFSLKNIPFWKKALFALGLVACAAIFLMLAIAAAYFIVVGGAIVLVAGAVVYLLKKYIL</sequence>
<gene>
    <name evidence="2" type="ORF">HMPREF9453_00375</name>
</gene>
<evidence type="ECO:0000313" key="3">
    <source>
        <dbReference type="Proteomes" id="UP000003277"/>
    </source>
</evidence>
<proteinExistence type="predicted"/>
<dbReference type="PATRIC" id="fig|742743.3.peg.387"/>
<dbReference type="Proteomes" id="UP000003277">
    <property type="component" value="Unassembled WGS sequence"/>
</dbReference>
<protein>
    <submittedName>
        <fullName evidence="2">Uncharacterized protein</fullName>
    </submittedName>
</protein>